<name>A0ABD5S0X5_9EURY</name>
<gene>
    <name evidence="2" type="ORF">ACFQE1_12715</name>
</gene>
<evidence type="ECO:0000313" key="2">
    <source>
        <dbReference type="EMBL" id="MFC6725215.1"/>
    </source>
</evidence>
<dbReference type="Pfam" id="PF24461">
    <property type="entry name" value="DUF7576"/>
    <property type="match status" value="1"/>
</dbReference>
<dbReference type="Proteomes" id="UP001596328">
    <property type="component" value="Unassembled WGS sequence"/>
</dbReference>
<dbReference type="InterPro" id="IPR055998">
    <property type="entry name" value="DUF7576"/>
</dbReference>
<evidence type="ECO:0000313" key="3">
    <source>
        <dbReference type="Proteomes" id="UP001596328"/>
    </source>
</evidence>
<feature type="compositionally biased region" description="Acidic residues" evidence="1">
    <location>
        <begin position="8"/>
        <end position="18"/>
    </location>
</feature>
<sequence length="66" mass="7457">MVDPTSDLGEDVDDEDLPSCETCGDSVAGPERRVVTRIEDGRVRHWNFCDDACRDEWLDAESNAER</sequence>
<dbReference type="EMBL" id="JBHSWU010000430">
    <property type="protein sequence ID" value="MFC6725215.1"/>
    <property type="molecule type" value="Genomic_DNA"/>
</dbReference>
<protein>
    <recommendedName>
        <fullName evidence="4">TRASH domain-containing protein</fullName>
    </recommendedName>
</protein>
<comment type="caution">
    <text evidence="2">The sequence shown here is derived from an EMBL/GenBank/DDBJ whole genome shotgun (WGS) entry which is preliminary data.</text>
</comment>
<proteinExistence type="predicted"/>
<evidence type="ECO:0000256" key="1">
    <source>
        <dbReference type="SAM" id="MobiDB-lite"/>
    </source>
</evidence>
<keyword evidence="3" id="KW-1185">Reference proteome</keyword>
<organism evidence="2 3">
    <name type="scientific">Halobium palmae</name>
    <dbReference type="NCBI Taxonomy" id="1776492"/>
    <lineage>
        <taxon>Archaea</taxon>
        <taxon>Methanobacteriati</taxon>
        <taxon>Methanobacteriota</taxon>
        <taxon>Stenosarchaea group</taxon>
        <taxon>Halobacteria</taxon>
        <taxon>Halobacteriales</taxon>
        <taxon>Haloferacaceae</taxon>
        <taxon>Halobium</taxon>
    </lineage>
</organism>
<feature type="region of interest" description="Disordered" evidence="1">
    <location>
        <begin position="1"/>
        <end position="25"/>
    </location>
</feature>
<dbReference type="AlphaFoldDB" id="A0ABD5S0X5"/>
<reference evidence="2 3" key="1">
    <citation type="journal article" date="2019" name="Int. J. Syst. Evol. Microbiol.">
        <title>The Global Catalogue of Microorganisms (GCM) 10K type strain sequencing project: providing services to taxonomists for standard genome sequencing and annotation.</title>
        <authorList>
            <consortium name="The Broad Institute Genomics Platform"/>
            <consortium name="The Broad Institute Genome Sequencing Center for Infectious Disease"/>
            <person name="Wu L."/>
            <person name="Ma J."/>
        </authorList>
    </citation>
    <scope>NUCLEOTIDE SEQUENCE [LARGE SCALE GENOMIC DNA]</scope>
    <source>
        <strain evidence="2 3">NBRC 111368</strain>
    </source>
</reference>
<evidence type="ECO:0008006" key="4">
    <source>
        <dbReference type="Google" id="ProtNLM"/>
    </source>
</evidence>
<accession>A0ABD5S0X5</accession>